<evidence type="ECO:0000259" key="2">
    <source>
        <dbReference type="Pfam" id="PF14242"/>
    </source>
</evidence>
<sequence length="98" mass="10094">MSETRSESTRNPVDSVVDAVRGLVSEGINRRVVVRDSKDDVVLEVPVALGLVAALAAPVATTIGAGVALVGKCGISLEDRRGPVSEPATTVEADAERV</sequence>
<dbReference type="EMBL" id="CP016793">
    <property type="protein sequence ID" value="ANZ40399.1"/>
    <property type="molecule type" value="Genomic_DNA"/>
</dbReference>
<proteinExistence type="predicted"/>
<keyword evidence="1" id="KW-0812">Transmembrane</keyword>
<dbReference type="KEGG" id="led:BBK82_34660"/>
<dbReference type="InterPro" id="IPR025642">
    <property type="entry name" value="DUF4342"/>
</dbReference>
<organism evidence="3 4">
    <name type="scientific">Lentzea guizhouensis</name>
    <dbReference type="NCBI Taxonomy" id="1586287"/>
    <lineage>
        <taxon>Bacteria</taxon>
        <taxon>Bacillati</taxon>
        <taxon>Actinomycetota</taxon>
        <taxon>Actinomycetes</taxon>
        <taxon>Pseudonocardiales</taxon>
        <taxon>Pseudonocardiaceae</taxon>
        <taxon>Lentzea</taxon>
    </lineage>
</organism>
<name>A0A1B2HRQ3_9PSEU</name>
<evidence type="ECO:0000313" key="3">
    <source>
        <dbReference type="EMBL" id="ANZ40399.1"/>
    </source>
</evidence>
<evidence type="ECO:0000313" key="4">
    <source>
        <dbReference type="Proteomes" id="UP000093053"/>
    </source>
</evidence>
<dbReference type="STRING" id="1586287.BBK82_34660"/>
<gene>
    <name evidence="3" type="ORF">BBK82_34660</name>
</gene>
<keyword evidence="1" id="KW-0472">Membrane</keyword>
<dbReference type="OrthoDB" id="3699570at2"/>
<keyword evidence="1" id="KW-1133">Transmembrane helix</keyword>
<dbReference type="RefSeq" id="WP_065918738.1">
    <property type="nucleotide sequence ID" value="NZ_CP016793.1"/>
</dbReference>
<evidence type="ECO:0000256" key="1">
    <source>
        <dbReference type="SAM" id="Phobius"/>
    </source>
</evidence>
<dbReference type="Proteomes" id="UP000093053">
    <property type="component" value="Chromosome"/>
</dbReference>
<accession>A0A1B2HRQ3</accession>
<feature type="domain" description="DUF4342" evidence="2">
    <location>
        <begin position="3"/>
        <end position="77"/>
    </location>
</feature>
<dbReference type="AlphaFoldDB" id="A0A1B2HRQ3"/>
<keyword evidence="4" id="KW-1185">Reference proteome</keyword>
<reference evidence="3 4" key="1">
    <citation type="submission" date="2016-07" db="EMBL/GenBank/DDBJ databases">
        <title>Complete genome sequence of the Lentzea guizhouensis DHS C013.</title>
        <authorList>
            <person name="Cao C."/>
        </authorList>
    </citation>
    <scope>NUCLEOTIDE SEQUENCE [LARGE SCALE GENOMIC DNA]</scope>
    <source>
        <strain evidence="3 4">DHS C013</strain>
    </source>
</reference>
<protein>
    <recommendedName>
        <fullName evidence="2">DUF4342 domain-containing protein</fullName>
    </recommendedName>
</protein>
<feature type="transmembrane region" description="Helical" evidence="1">
    <location>
        <begin position="47"/>
        <end position="71"/>
    </location>
</feature>
<dbReference type="Pfam" id="PF14242">
    <property type="entry name" value="DUF4342"/>
    <property type="match status" value="1"/>
</dbReference>